<evidence type="ECO:0000256" key="5">
    <source>
        <dbReference type="ARBA" id="ARBA00022833"/>
    </source>
</evidence>
<dbReference type="InterPro" id="IPR001405">
    <property type="entry name" value="UPF0758"/>
</dbReference>
<name>E7GET4_9FIRM</name>
<dbReference type="PROSITE" id="PS50249">
    <property type="entry name" value="MPN"/>
    <property type="match status" value="1"/>
</dbReference>
<evidence type="ECO:0000313" key="9">
    <source>
        <dbReference type="Proteomes" id="UP000003157"/>
    </source>
</evidence>
<feature type="domain" description="MPN" evidence="7">
    <location>
        <begin position="22"/>
        <end position="146"/>
    </location>
</feature>
<proteinExistence type="inferred from homology"/>
<dbReference type="HOGENOM" id="CLU_073529_3_0_9"/>
<dbReference type="GO" id="GO:0008237">
    <property type="term" value="F:metallopeptidase activity"/>
    <property type="evidence" value="ECO:0007669"/>
    <property type="project" value="UniProtKB-KW"/>
</dbReference>
<keyword evidence="9" id="KW-1185">Reference proteome</keyword>
<keyword evidence="5" id="KW-0862">Zinc</keyword>
<dbReference type="PANTHER" id="PTHR30471:SF3">
    <property type="entry name" value="UPF0758 PROTEIN YEES-RELATED"/>
    <property type="match status" value="1"/>
</dbReference>
<evidence type="ECO:0000313" key="8">
    <source>
        <dbReference type="EMBL" id="EFW03535.1"/>
    </source>
</evidence>
<dbReference type="GO" id="GO:0046872">
    <property type="term" value="F:metal ion binding"/>
    <property type="evidence" value="ECO:0007669"/>
    <property type="project" value="UniProtKB-KW"/>
</dbReference>
<keyword evidence="3" id="KW-0479">Metal-binding</keyword>
<organism evidence="8 9">
    <name type="scientific">Coprobacillus cateniformis</name>
    <dbReference type="NCBI Taxonomy" id="100884"/>
    <lineage>
        <taxon>Bacteria</taxon>
        <taxon>Bacillati</taxon>
        <taxon>Bacillota</taxon>
        <taxon>Erysipelotrichia</taxon>
        <taxon>Erysipelotrichales</taxon>
        <taxon>Coprobacillaceae</taxon>
        <taxon>Coprobacillus</taxon>
    </lineage>
</organism>
<dbReference type="eggNOG" id="COG2003">
    <property type="taxonomic scope" value="Bacteria"/>
</dbReference>
<keyword evidence="6" id="KW-0482">Metalloprotease</keyword>
<keyword evidence="2" id="KW-0645">Protease</keyword>
<dbReference type="InterPro" id="IPR025657">
    <property type="entry name" value="RadC_JAB"/>
</dbReference>
<protein>
    <recommendedName>
        <fullName evidence="7">MPN domain-containing protein</fullName>
    </recommendedName>
</protein>
<evidence type="ECO:0000256" key="2">
    <source>
        <dbReference type="ARBA" id="ARBA00022670"/>
    </source>
</evidence>
<accession>E7GET4</accession>
<reference evidence="8 9" key="1">
    <citation type="submission" date="2010-12" db="EMBL/GenBank/DDBJ databases">
        <title>The Genome Sequence of Coprobacillus sp. strain 29_1.</title>
        <authorList>
            <consortium name="The Broad Institute Genome Sequencing Platform"/>
            <person name="Earl A."/>
            <person name="Ward D."/>
            <person name="Feldgarden M."/>
            <person name="Gevers D."/>
            <person name="Daigneault M."/>
            <person name="Sibley C.D."/>
            <person name="White A."/>
            <person name="Strauss J."/>
            <person name="Allen-Vercoe E."/>
            <person name="Young S.K."/>
            <person name="Zeng Q."/>
            <person name="Gargeya S."/>
            <person name="Fitzgerald M."/>
            <person name="Haas B."/>
            <person name="Abouelleil A."/>
            <person name="Alvarado L."/>
            <person name="Arachchi H.M."/>
            <person name="Berlin A."/>
            <person name="Brown A."/>
            <person name="Chapman S.B."/>
            <person name="Chen Z."/>
            <person name="Dunbar C."/>
            <person name="Freedman E."/>
            <person name="Gearin G."/>
            <person name="Gellesch M."/>
            <person name="Goldberg J."/>
            <person name="Griggs A."/>
            <person name="Gujja S."/>
            <person name="Heilman E."/>
            <person name="Heiman D."/>
            <person name="Howarth C."/>
            <person name="Larson L."/>
            <person name="Lui A."/>
            <person name="MacDonald P.J.P."/>
            <person name="Mehta T."/>
            <person name="Montmayeur A."/>
            <person name="Murphy C."/>
            <person name="Neiman D."/>
            <person name="Pearson M."/>
            <person name="Priest M."/>
            <person name="Roberts A."/>
            <person name="Saif S."/>
            <person name="Shea T."/>
            <person name="Shenoy N."/>
            <person name="Sisk P."/>
            <person name="Stolte C."/>
            <person name="Sykes S."/>
            <person name="White J."/>
            <person name="Yandava C."/>
            <person name="Nusbaum C."/>
            <person name="Birren B."/>
        </authorList>
    </citation>
    <scope>NUCLEOTIDE SEQUENCE [LARGE SCALE GENOMIC DNA]</scope>
    <source>
        <strain evidence="8 9">29_1</strain>
    </source>
</reference>
<dbReference type="Gene3D" id="3.40.140.10">
    <property type="entry name" value="Cytidine Deaminase, domain 2"/>
    <property type="match status" value="1"/>
</dbReference>
<dbReference type="InterPro" id="IPR037518">
    <property type="entry name" value="MPN"/>
</dbReference>
<dbReference type="Pfam" id="PF04002">
    <property type="entry name" value="RadC"/>
    <property type="match status" value="1"/>
</dbReference>
<evidence type="ECO:0000256" key="6">
    <source>
        <dbReference type="ARBA" id="ARBA00023049"/>
    </source>
</evidence>
<dbReference type="EMBL" id="ADKX01000046">
    <property type="protein sequence ID" value="EFW03535.1"/>
    <property type="molecule type" value="Genomic_DNA"/>
</dbReference>
<comment type="caution">
    <text evidence="8">The sequence shown here is derived from an EMBL/GenBank/DDBJ whole genome shotgun (WGS) entry which is preliminary data.</text>
</comment>
<evidence type="ECO:0000256" key="1">
    <source>
        <dbReference type="ARBA" id="ARBA00010243"/>
    </source>
</evidence>
<dbReference type="AlphaFoldDB" id="E7GET4"/>
<dbReference type="GO" id="GO:0006508">
    <property type="term" value="P:proteolysis"/>
    <property type="evidence" value="ECO:0007669"/>
    <property type="project" value="UniProtKB-KW"/>
</dbReference>
<evidence type="ECO:0000256" key="4">
    <source>
        <dbReference type="ARBA" id="ARBA00022801"/>
    </source>
</evidence>
<evidence type="ECO:0000256" key="3">
    <source>
        <dbReference type="ARBA" id="ARBA00022723"/>
    </source>
</evidence>
<dbReference type="STRING" id="100884.GCA_000269565_03765"/>
<sequence>MKKRCIMNQVYKEDAKKYGPKMINEVDDVKDVFLKKLKMNEEHKEVMMLFALDTRNRIIEVFEVFGGESDIKIVTPRKMFKSLVLCNAYRFICVHNHLNGDTCPSAEDKQLAKELQKYGEMLQIELLDFCIVGDNNILSFQNKSLL</sequence>
<evidence type="ECO:0000259" key="7">
    <source>
        <dbReference type="PROSITE" id="PS50249"/>
    </source>
</evidence>
<comment type="similarity">
    <text evidence="1">Belongs to the UPF0758 family.</text>
</comment>
<gene>
    <name evidence="8" type="ORF">HMPREF9488_03226</name>
</gene>
<dbReference type="Proteomes" id="UP000003157">
    <property type="component" value="Unassembled WGS sequence"/>
</dbReference>
<keyword evidence="4" id="KW-0378">Hydrolase</keyword>
<dbReference type="OrthoDB" id="9804482at2"/>
<dbReference type="PANTHER" id="PTHR30471">
    <property type="entry name" value="DNA REPAIR PROTEIN RADC"/>
    <property type="match status" value="1"/>
</dbReference>